<reference evidence="2" key="2">
    <citation type="journal article" date="2021" name="Syst. Appl. Microbiol.">
        <title>Roseomonas hellenica sp. nov., isolated from roots of wild-growing Alkanna tinctoria.</title>
        <authorList>
            <person name="Rat A."/>
            <person name="Naranjo H.D."/>
            <person name="Lebbe L."/>
            <person name="Cnockaert M."/>
            <person name="Krigas N."/>
            <person name="Grigoriadou K."/>
            <person name="Maloupa E."/>
            <person name="Willems A."/>
        </authorList>
    </citation>
    <scope>NUCLEOTIDE SEQUENCE</scope>
    <source>
        <strain evidence="2">LMG 28251</strain>
    </source>
</reference>
<evidence type="ECO:0000259" key="1">
    <source>
        <dbReference type="Pfam" id="PF04230"/>
    </source>
</evidence>
<protein>
    <recommendedName>
        <fullName evidence="1">Polysaccharide pyruvyl transferase domain-containing protein</fullName>
    </recommendedName>
</protein>
<dbReference type="AlphaFoldDB" id="A0AAF1JUP7"/>
<evidence type="ECO:0000313" key="2">
    <source>
        <dbReference type="EMBL" id="MBR0654052.1"/>
    </source>
</evidence>
<dbReference type="PANTHER" id="PTHR36836">
    <property type="entry name" value="COLANIC ACID BIOSYNTHESIS PROTEIN WCAK"/>
    <property type="match status" value="1"/>
</dbReference>
<dbReference type="EMBL" id="JAAEDH010000002">
    <property type="protein sequence ID" value="MBR0654052.1"/>
    <property type="molecule type" value="Genomic_DNA"/>
</dbReference>
<gene>
    <name evidence="2" type="ORF">GXW79_03055</name>
</gene>
<keyword evidence="3" id="KW-1185">Reference proteome</keyword>
<dbReference type="Proteomes" id="UP001196068">
    <property type="component" value="Unassembled WGS sequence"/>
</dbReference>
<dbReference type="RefSeq" id="WP_211872750.1">
    <property type="nucleotide sequence ID" value="NZ_JAAEDH010000002.1"/>
</dbReference>
<sequence>MQLSEHASHPAVDDKLATMLEAMRGLPGRQVGVPAMAAHVCATMLPHAEILPHFALRDLLPALPDVLLLHKGLLHHLDRHVLANAIARLPVAAANEVYVLLAKQAPPAPPGALAHLGPLLDSARNRTLLPAASEPGLAVIVSAHGCGNIGDDAVTVAAGEIALRAGMTRWRALGPGALAAEIDAAELVIVGGGGIFYDISFRDAPEVENVANYTAPLRYGREMGKATAVLGVGTQSIATPLGQAAFARALHDADVITARDPMDVAVLEGLAPERPVRLSADLAFALAALDPDPPSPIPLAERPLAIIAFGAFTETTLPADGRTLEDCVASLVRHLATTHEVLLALHSDDDAPFYARVAEITGARVQRLVDIGTRATLALYGSARLVIASRFHGVIFAALAGCAIVPVCKPDTKIGYLMRHGLPSLADAETLSLDFANFTPGELVARARVAAPAEVARQARAAMANVELLAGMLAARRAG</sequence>
<dbReference type="InterPro" id="IPR007345">
    <property type="entry name" value="Polysacch_pyruvyl_Trfase"/>
</dbReference>
<reference evidence="2" key="1">
    <citation type="submission" date="2020-01" db="EMBL/GenBank/DDBJ databases">
        <authorList>
            <person name="Rat A."/>
        </authorList>
    </citation>
    <scope>NUCLEOTIDE SEQUENCE</scope>
    <source>
        <strain evidence="2">LMG 28251</strain>
    </source>
</reference>
<comment type="caution">
    <text evidence="2">The sequence shown here is derived from an EMBL/GenBank/DDBJ whole genome shotgun (WGS) entry which is preliminary data.</text>
</comment>
<evidence type="ECO:0000313" key="3">
    <source>
        <dbReference type="Proteomes" id="UP001196068"/>
    </source>
</evidence>
<name>A0AAF1JUP7_9PROT</name>
<organism evidence="2 3">
    <name type="scientific">Plastoroseomonas arctica</name>
    <dbReference type="NCBI Taxonomy" id="1509237"/>
    <lineage>
        <taxon>Bacteria</taxon>
        <taxon>Pseudomonadati</taxon>
        <taxon>Pseudomonadota</taxon>
        <taxon>Alphaproteobacteria</taxon>
        <taxon>Acetobacterales</taxon>
        <taxon>Acetobacteraceae</taxon>
        <taxon>Plastoroseomonas</taxon>
    </lineage>
</organism>
<accession>A0AAF1JUP7</accession>
<feature type="domain" description="Polysaccharide pyruvyl transferase" evidence="1">
    <location>
        <begin position="185"/>
        <end position="403"/>
    </location>
</feature>
<dbReference type="PANTHER" id="PTHR36836:SF1">
    <property type="entry name" value="COLANIC ACID BIOSYNTHESIS PROTEIN WCAK"/>
    <property type="match status" value="1"/>
</dbReference>
<dbReference type="Pfam" id="PF04230">
    <property type="entry name" value="PS_pyruv_trans"/>
    <property type="match status" value="1"/>
</dbReference>
<proteinExistence type="predicted"/>